<dbReference type="SUPFAM" id="SSF48208">
    <property type="entry name" value="Six-hairpin glycosidases"/>
    <property type="match status" value="1"/>
</dbReference>
<organism evidence="6 7">
    <name type="scientific">Isoptericola hypogeus</name>
    <dbReference type="NCBI Taxonomy" id="300179"/>
    <lineage>
        <taxon>Bacteria</taxon>
        <taxon>Bacillati</taxon>
        <taxon>Actinomycetota</taxon>
        <taxon>Actinomycetes</taxon>
        <taxon>Micrococcales</taxon>
        <taxon>Promicromonosporaceae</taxon>
        <taxon>Isoptericola</taxon>
    </lineage>
</organism>
<accession>A0ABN2INT5</accession>
<dbReference type="RefSeq" id="WP_344244514.1">
    <property type="nucleotide sequence ID" value="NZ_BAAAPM010000001.1"/>
</dbReference>
<comment type="similarity">
    <text evidence="1">Belongs to the glycosyl hydrolase 63 family.</text>
</comment>
<proteinExistence type="inferred from homology"/>
<reference evidence="6 7" key="1">
    <citation type="journal article" date="2019" name="Int. J. Syst. Evol. Microbiol.">
        <title>The Global Catalogue of Microorganisms (GCM) 10K type strain sequencing project: providing services to taxonomists for standard genome sequencing and annotation.</title>
        <authorList>
            <consortium name="The Broad Institute Genomics Platform"/>
            <consortium name="The Broad Institute Genome Sequencing Center for Infectious Disease"/>
            <person name="Wu L."/>
            <person name="Ma J."/>
        </authorList>
    </citation>
    <scope>NUCLEOTIDE SEQUENCE [LARGE SCALE GENOMIC DNA]</scope>
    <source>
        <strain evidence="6 7">JCM 15589</strain>
    </source>
</reference>
<dbReference type="EMBL" id="BAAAPM010000001">
    <property type="protein sequence ID" value="GAA1708350.1"/>
    <property type="molecule type" value="Genomic_DNA"/>
</dbReference>
<keyword evidence="4" id="KW-0732">Signal</keyword>
<dbReference type="InterPro" id="IPR012341">
    <property type="entry name" value="6hp_glycosidase-like_sf"/>
</dbReference>
<dbReference type="InterPro" id="IPR004888">
    <property type="entry name" value="Glycoside_hydrolase_63"/>
</dbReference>
<feature type="signal peptide" evidence="4">
    <location>
        <begin position="1"/>
        <end position="32"/>
    </location>
</feature>
<evidence type="ECO:0000259" key="5">
    <source>
        <dbReference type="Pfam" id="PF22422"/>
    </source>
</evidence>
<evidence type="ECO:0000256" key="1">
    <source>
        <dbReference type="ARBA" id="ARBA00010833"/>
    </source>
</evidence>
<evidence type="ECO:0000313" key="7">
    <source>
        <dbReference type="Proteomes" id="UP001501138"/>
    </source>
</evidence>
<evidence type="ECO:0000313" key="6">
    <source>
        <dbReference type="EMBL" id="GAA1708350.1"/>
    </source>
</evidence>
<dbReference type="Pfam" id="PF22422">
    <property type="entry name" value="MGH1-like_GH"/>
    <property type="match status" value="1"/>
</dbReference>
<dbReference type="Proteomes" id="UP001501138">
    <property type="component" value="Unassembled WGS sequence"/>
</dbReference>
<name>A0ABN2INT5_9MICO</name>
<evidence type="ECO:0000256" key="4">
    <source>
        <dbReference type="SAM" id="SignalP"/>
    </source>
</evidence>
<keyword evidence="2" id="KW-0378">Hydrolase</keyword>
<dbReference type="InterPro" id="IPR054491">
    <property type="entry name" value="MGH1-like_GH"/>
</dbReference>
<sequence length="831" mass="89774">MTASRQPTRSLRRAPVVLGVAAALLASAVVPAGGATPAGPPPDAAAGLERPFAMPGFVERDDNGALLVGEGESRFALRVDLLTAGNRLVRENQGLLNHVAHVGPVTVDGSYYEVAISSDDRTITPERLGALREILAHPDEWSAEQVEQAREQLPSLQQRYEQIQRDKQTIVVRFARTAQNTLVGSVTARDADATVFLETAPPWGEESSYEVTDDGGIRASGAGLDDPAAVGHFALTPSQRPDDGAAYASVDDMVAAMEGEEGATGDAAAALRYTLEEDETITFTTSVSDEPPAAHPRHGTILGTLARARARADDGTLSGSGPAGRAATAMRTAMALNANYDEASRQSFLVWGWGRGGAENDHIFTGWDSAWDAITALTVDPELARQHERVLFASGGPRYDQLHAGPMHAYAVRRIHAATGDRELVEQAYPSLVEFFDKLPEWDVNGDGLLEAPYEADSSKVGNHLGLDDLPLYLAGDRIPKEGGSGDERDNTDLTDVALTSYYALMADSLADLAGALGKADEARRFEAVHDRVEEAANETLWNDELGLYLDRNLDGSWGNVVTPTAFYPLFGGIATPERAERTVRENLLDPSTFWGEYAIPSISRDDAEYCAHGDVSSTSSPDYKYYIGWGDENTCEQWRGAVWPPMNATVYDGLKRYGLDDAAGQLATKSTSMYLDSWDANGYFPEYFDPEPGQVINASAVDSAWRYYTWSNVMPLMAVHELVAEDAWGRPGSVTFGSHALPGRNSVDDVRVGGHTYAATVSPHLTTLRQDGRTVFRATGGRVVVRDFAPTRGRACFDVNASERARLAVYPERGGVHRTTVDEGSSRVCL</sequence>
<feature type="chain" id="PRO_5047355392" description="Mannosylglycerate hydrolase MGH1-like glycoside hydrolase domain-containing protein" evidence="4">
    <location>
        <begin position="33"/>
        <end position="831"/>
    </location>
</feature>
<evidence type="ECO:0000256" key="2">
    <source>
        <dbReference type="ARBA" id="ARBA00022801"/>
    </source>
</evidence>
<gene>
    <name evidence="6" type="ORF">GCM10009809_00740</name>
</gene>
<comment type="caution">
    <text evidence="6">The sequence shown here is derived from an EMBL/GenBank/DDBJ whole genome shotgun (WGS) entry which is preliminary data.</text>
</comment>
<keyword evidence="3" id="KW-0326">Glycosidase</keyword>
<dbReference type="InterPro" id="IPR008928">
    <property type="entry name" value="6-hairpin_glycosidase_sf"/>
</dbReference>
<dbReference type="Gene3D" id="1.50.10.10">
    <property type="match status" value="1"/>
</dbReference>
<dbReference type="PANTHER" id="PTHR10412">
    <property type="entry name" value="MANNOSYL-OLIGOSACCHARIDE GLUCOSIDASE"/>
    <property type="match status" value="1"/>
</dbReference>
<feature type="domain" description="Mannosylglycerate hydrolase MGH1-like glycoside hydrolase" evidence="5">
    <location>
        <begin position="367"/>
        <end position="712"/>
    </location>
</feature>
<keyword evidence="7" id="KW-1185">Reference proteome</keyword>
<protein>
    <recommendedName>
        <fullName evidence="5">Mannosylglycerate hydrolase MGH1-like glycoside hydrolase domain-containing protein</fullName>
    </recommendedName>
</protein>
<dbReference type="PANTHER" id="PTHR10412:SF11">
    <property type="entry name" value="MANNOSYL-OLIGOSACCHARIDE GLUCOSIDASE"/>
    <property type="match status" value="1"/>
</dbReference>
<evidence type="ECO:0000256" key="3">
    <source>
        <dbReference type="ARBA" id="ARBA00023295"/>
    </source>
</evidence>